<organism evidence="2 3">
    <name type="scientific">Salarias fasciatus</name>
    <name type="common">Jewelled blenny</name>
    <name type="synonym">Blennius fasciatus</name>
    <dbReference type="NCBI Taxonomy" id="181472"/>
    <lineage>
        <taxon>Eukaryota</taxon>
        <taxon>Metazoa</taxon>
        <taxon>Chordata</taxon>
        <taxon>Craniata</taxon>
        <taxon>Vertebrata</taxon>
        <taxon>Euteleostomi</taxon>
        <taxon>Actinopterygii</taxon>
        <taxon>Neopterygii</taxon>
        <taxon>Teleostei</taxon>
        <taxon>Neoteleostei</taxon>
        <taxon>Acanthomorphata</taxon>
        <taxon>Ovalentaria</taxon>
        <taxon>Blenniimorphae</taxon>
        <taxon>Blenniiformes</taxon>
        <taxon>Blennioidei</taxon>
        <taxon>Blenniidae</taxon>
        <taxon>Salariinae</taxon>
        <taxon>Salarias</taxon>
    </lineage>
</organism>
<dbReference type="InterPro" id="IPR015943">
    <property type="entry name" value="WD40/YVTN_repeat-like_dom_sf"/>
</dbReference>
<dbReference type="InterPro" id="IPR052752">
    <property type="entry name" value="NACHT-WD_repeat"/>
</dbReference>
<dbReference type="InterPro" id="IPR036322">
    <property type="entry name" value="WD40_repeat_dom_sf"/>
</dbReference>
<dbReference type="InterPro" id="IPR001680">
    <property type="entry name" value="WD40_rpt"/>
</dbReference>
<proteinExistence type="predicted"/>
<dbReference type="InterPro" id="IPR011047">
    <property type="entry name" value="Quinoprotein_ADH-like_sf"/>
</dbReference>
<accession>A0A672F3F3</accession>
<dbReference type="SUPFAM" id="SSF50998">
    <property type="entry name" value="Quinoprotein alcohol dehydrogenase-like"/>
    <property type="match status" value="1"/>
</dbReference>
<sequence length="1526" mass="168172">FARLASCFCREPFNSACLLACETVKTLLYELHKSIPTSSCCRFQALIGHRYGAAGLPARVEVTEYQLLLHQSQQAGVSTQELEGEYRRDENSIPASYRRTPSSRHTCAPPVSAGKTSLHSASKFLQIKLNGENPLDTQVEHMNCIQKDLESNLTFKNSILHFQALTFDSDGDQLLSELCDSFLPEAVTARQLLVYTTTTECDPRHGYTTTRRRGYAESLCQQAHCDLLRLTDGLNVPEVRGDALRREQAEQEELCGLLSGLYEVKHVCLHANQEDPSCCTTNTGHLGSSCSSTSALHSHQEPCVHGPGLNQWNQPCLEPEELHWILLKPDITLSDIKDLLSSLLSLLPSKNRPLVLLLDGLDQLENGFGPQIIESLPSPLPPHVRLILTASCYRTRLLHAITLHYLQHSAGGEGKSVCEHVQLGPLDRKQGVKMLASLLGGSGRRVTSGQQALLNQTLSRCGLPLYVRLLHTHTSLWRSDSDVTDSSLPDCVHSAISAFLDLLQLKHGSSLVERAVSIITLSRAGLTESELADLLSRHSESKVTQVDLEQLLLDLKGFLVRRTAAGSQVLQWMSRHFKLVVAKRFLGSEEVRRQIHVEIADYFSGRCAHGGDESNGKDGFISHINKHPSGRPFVFTAFSDVVQVSLRRVVELPHHLKQSGRWEDLQCGLFVSFSFHQAMVQAGLLAELVSVLETCEDSAQAEFLRERLLLAGILKSSACFLQSSPLQLCAVMESGLLPYLEVFPTLKSYVSDIRLERIRRGSGLGISLSPSPSSVLPIQHLKHSNKTKDHCVTGTAAAEFGVVVELLSDGTAWVWKGCGCAVTKLSLMWEETELKFAGVKSSGGLILLSTQCHKHFVCHAAGPEMFQIKAPLRPTSESSQTLNKVEGFVSSQKKLLMWWKDENFVSVFDTETEIMTYFQCQSSVTCVVVSSDGCSVYCGQEGGSVSIFDTESSSLLGTCSNSNHGVVASIILSEDSQKMACVDRTGNVALWDVAAKTQPARLVKEIFHRGKSNKVLSTDYSAETDSLLLCGAEQVSLYDTCSWELWDQFLAPHQRAFSHALLSQDGHLLLALLESCTLVLVWRITSGECVLSLETNRQPHALLKTDTDIICVAQDGCLTVWDSEMIAAAETTPKMKCGVKALMVDPKGKWFYSADGSERVWRWRLDSKLPHACFLHGGPVDKLQLSPNGVHLVSLSAGDIYVWQTASGDNVVRIRGSRATDILITPNSHFGVSISERGLSRVWRLAQGSVVCSIHLYLSDAQVSPEGAFLIGRRRGDLVAASLWSGSISKRFSCVEGSEHVTAFHTLTQHPDYVLVMAASGAVYTWKVTEETACRHFQLPQAFLCRPQDFQMSSDCSYALLSTDHGTINLLDLSQVRLCTFKSDGPIIKACLDKKGSFAVYVSQPASLEKSCTCFLHTRPVLTAIRLSDGETMGRVSLPKNPLTLAVCGQLVFVGLEDGSVAVYSLSSVTVSENQFRSRGDLNSQILFCFKYNVDVIVGNQGFVCYYFNYILSTVLERRKKLFKNF</sequence>
<reference evidence="2" key="3">
    <citation type="submission" date="2025-09" db="UniProtKB">
        <authorList>
            <consortium name="Ensembl"/>
        </authorList>
    </citation>
    <scope>IDENTIFICATION</scope>
</reference>
<dbReference type="PANTHER" id="PTHR19871:SF29">
    <property type="entry name" value="NACHT AND WD REPEAT DOMAIN-CONTAINING PROTEIN 2-LIKE"/>
    <property type="match status" value="1"/>
</dbReference>
<reference evidence="2" key="2">
    <citation type="submission" date="2025-08" db="UniProtKB">
        <authorList>
            <consortium name="Ensembl"/>
        </authorList>
    </citation>
    <scope>IDENTIFICATION</scope>
</reference>
<reference evidence="2" key="1">
    <citation type="submission" date="2019-06" db="EMBL/GenBank/DDBJ databases">
        <authorList>
            <consortium name="Wellcome Sanger Institute Data Sharing"/>
        </authorList>
    </citation>
    <scope>NUCLEOTIDE SEQUENCE [LARGE SCALE GENOMIC DNA]</scope>
</reference>
<evidence type="ECO:0000313" key="3">
    <source>
        <dbReference type="Proteomes" id="UP000472267"/>
    </source>
</evidence>
<evidence type="ECO:0000256" key="1">
    <source>
        <dbReference type="SAM" id="MobiDB-lite"/>
    </source>
</evidence>
<dbReference type="InParanoid" id="A0A672F3F3"/>
<dbReference type="Gene3D" id="2.130.10.10">
    <property type="entry name" value="YVTN repeat-like/Quinoprotein amine dehydrogenase"/>
    <property type="match status" value="2"/>
</dbReference>
<dbReference type="Proteomes" id="UP000472267">
    <property type="component" value="Chromosome 14"/>
</dbReference>
<dbReference type="PANTHER" id="PTHR19871">
    <property type="entry name" value="BETA TRANSDUCIN-RELATED PROTEIN"/>
    <property type="match status" value="1"/>
</dbReference>
<evidence type="ECO:0000313" key="2">
    <source>
        <dbReference type="Ensembl" id="ENSSFAP00005001156.1"/>
    </source>
</evidence>
<keyword evidence="3" id="KW-1185">Reference proteome</keyword>
<dbReference type="SMART" id="SM00320">
    <property type="entry name" value="WD40"/>
    <property type="match status" value="7"/>
</dbReference>
<feature type="region of interest" description="Disordered" evidence="1">
    <location>
        <begin position="79"/>
        <end position="114"/>
    </location>
</feature>
<name>A0A672F3F3_SALFA</name>
<protein>
    <submittedName>
        <fullName evidence="2">Uncharacterized protein</fullName>
    </submittedName>
</protein>
<dbReference type="Ensembl" id="ENSSFAT00005001216.1">
    <property type="protein sequence ID" value="ENSSFAP00005001156.1"/>
    <property type="gene ID" value="ENSSFAG00005000842.1"/>
</dbReference>
<dbReference type="SUPFAM" id="SSF50978">
    <property type="entry name" value="WD40 repeat-like"/>
    <property type="match status" value="1"/>
</dbReference>
<dbReference type="OMA" id="HAHTSLW"/>